<feature type="domain" description="TonB-dependent receptor-like beta-barrel" evidence="17">
    <location>
        <begin position="348"/>
        <end position="787"/>
    </location>
</feature>
<evidence type="ECO:0000256" key="5">
    <source>
        <dbReference type="ARBA" id="ARBA00022496"/>
    </source>
</evidence>
<feature type="chain" id="PRO_5047108497" evidence="16">
    <location>
        <begin position="20"/>
        <end position="815"/>
    </location>
</feature>
<evidence type="ECO:0000256" key="3">
    <source>
        <dbReference type="ARBA" id="ARBA00022448"/>
    </source>
</evidence>
<accession>A0ABW3K8T3</accession>
<keyword evidence="7 16" id="KW-0732">Signal</keyword>
<evidence type="ECO:0000256" key="4">
    <source>
        <dbReference type="ARBA" id="ARBA00022452"/>
    </source>
</evidence>
<gene>
    <name evidence="19" type="ORF">ACFQ21_20605</name>
</gene>
<dbReference type="CDD" id="cd01347">
    <property type="entry name" value="ligand_gated_channel"/>
    <property type="match status" value="1"/>
</dbReference>
<dbReference type="InterPro" id="IPR010105">
    <property type="entry name" value="TonB_sidphr_rcpt"/>
</dbReference>
<dbReference type="InterPro" id="IPR013784">
    <property type="entry name" value="Carb-bd-like_fold"/>
</dbReference>
<evidence type="ECO:0000256" key="10">
    <source>
        <dbReference type="ARBA" id="ARBA00023077"/>
    </source>
</evidence>
<dbReference type="Pfam" id="PF13715">
    <property type="entry name" value="CarbopepD_reg_2"/>
    <property type="match status" value="1"/>
</dbReference>
<evidence type="ECO:0000256" key="11">
    <source>
        <dbReference type="ARBA" id="ARBA00023136"/>
    </source>
</evidence>
<dbReference type="PROSITE" id="PS52016">
    <property type="entry name" value="TONB_DEPENDENT_REC_3"/>
    <property type="match status" value="1"/>
</dbReference>
<dbReference type="RefSeq" id="WP_377581990.1">
    <property type="nucleotide sequence ID" value="NZ_JBHTKA010000007.1"/>
</dbReference>
<protein>
    <submittedName>
        <fullName evidence="19">TonB-dependent siderophore receptor</fullName>
    </submittedName>
</protein>
<sequence>MQRTYLLFFFLMISASLMAQNKGSVKGVVKSSDGQPAPHVNVILKGTSRGTTANNKGEYEIKNVDAGNYTLQVSFLGLQTSETPIEIKAGETTVVDEIVLNENSQQLDEIVISGYKTNEFDRKQSDYVAKLPLKNIENPQVYNTISAELIKDQVVTSFNDALKNAPGVSRLWESTGRSGDGAGYFSLRGFSVQPTLINGVPGLTNGGLDVANIETIEIMKGPSGTLYGSSLISYGGLINIVTKKPTFSKFGGEIAYNTGSFGLNRITADVNAPLSKDKKIALRVNTAYHSENSFQDAGFKKAIFFAPSLAYEVNERLSFLVNTEFLSSESTNQTMLFLDRGAPLTAANLDALNYDHERSYTSNDLSMKNPTFSLQAQMNYKLSDKWRSQTVLSRSSAKSDGYYSYIYESTRFYPISEGSIFGRYLSKQNSTTLTTDIQQNFIGDFTIGNLRNRVVAGLDYYANSAQNNDTGYVGNGSIYIGNASIEEVNQVVFGITDPEQYETDNDNGQLSRAATDALLANAGSNNTTAKQEVYSAYVSDVLNITPTLSTMVSLRIDHFVNKDNEESNQTALSPKFGIVYQPLKDQLSIFANYMNGFSNVAPRTEGSGSDIAVRSFDPEQANQWEAGVKTDLLDGKVSATLSYYDIQVSNVVRQDPTRVNYYVQDGENYSKGVEFSMITAPLPGLNVIAGYSYNDSKITKTDSEDYIGRRPESAGAQHMGNLWISYRLREGALQGLGFAVGGNYSSEYAILDRATTGTFKLPSYTLLNAALSYNTDAFRIAFKLDNLTDKEYYTGWSTINPQKPRSFTTSISFRF</sequence>
<name>A0ABW3K8T3_9BACT</name>
<keyword evidence="10 15" id="KW-0798">TonB box</keyword>
<evidence type="ECO:0000313" key="20">
    <source>
        <dbReference type="Proteomes" id="UP001597112"/>
    </source>
</evidence>
<dbReference type="InterPro" id="IPR000531">
    <property type="entry name" value="Beta-barrel_TonB"/>
</dbReference>
<keyword evidence="9" id="KW-0406">Ion transport</keyword>
<evidence type="ECO:0000256" key="13">
    <source>
        <dbReference type="ARBA" id="ARBA00023237"/>
    </source>
</evidence>
<proteinExistence type="inferred from homology"/>
<evidence type="ECO:0000256" key="2">
    <source>
        <dbReference type="ARBA" id="ARBA00009810"/>
    </source>
</evidence>
<comment type="caution">
    <text evidence="19">The sequence shown here is derived from an EMBL/GenBank/DDBJ whole genome shotgun (WGS) entry which is preliminary data.</text>
</comment>
<reference evidence="20" key="1">
    <citation type="journal article" date="2019" name="Int. J. Syst. Evol. Microbiol.">
        <title>The Global Catalogue of Microorganisms (GCM) 10K type strain sequencing project: providing services to taxonomists for standard genome sequencing and annotation.</title>
        <authorList>
            <consortium name="The Broad Institute Genomics Platform"/>
            <consortium name="The Broad Institute Genome Sequencing Center for Infectious Disease"/>
            <person name="Wu L."/>
            <person name="Ma J."/>
        </authorList>
    </citation>
    <scope>NUCLEOTIDE SEQUENCE [LARGE SCALE GENOMIC DNA]</scope>
    <source>
        <strain evidence="20">CCUG 58938</strain>
    </source>
</reference>
<dbReference type="InterPro" id="IPR036942">
    <property type="entry name" value="Beta-barrel_TonB_sf"/>
</dbReference>
<dbReference type="InterPro" id="IPR010917">
    <property type="entry name" value="TonB_rcpt_CS"/>
</dbReference>
<comment type="similarity">
    <text evidence="2 14 15">Belongs to the TonB-dependent receptor family.</text>
</comment>
<keyword evidence="8" id="KW-0408">Iron</keyword>
<keyword evidence="5" id="KW-0410">Iron transport</keyword>
<evidence type="ECO:0000256" key="8">
    <source>
        <dbReference type="ARBA" id="ARBA00023004"/>
    </source>
</evidence>
<dbReference type="NCBIfam" id="TIGR01783">
    <property type="entry name" value="TonB-siderophor"/>
    <property type="match status" value="1"/>
</dbReference>
<dbReference type="PANTHER" id="PTHR32552:SF68">
    <property type="entry name" value="FERRICHROME OUTER MEMBRANE TRANSPORTER_PHAGE RECEPTOR"/>
    <property type="match status" value="1"/>
</dbReference>
<evidence type="ECO:0000256" key="1">
    <source>
        <dbReference type="ARBA" id="ARBA00004571"/>
    </source>
</evidence>
<dbReference type="Gene3D" id="2.170.130.10">
    <property type="entry name" value="TonB-dependent receptor, plug domain"/>
    <property type="match status" value="1"/>
</dbReference>
<keyword evidence="11 14" id="KW-0472">Membrane</keyword>
<dbReference type="PROSITE" id="PS01156">
    <property type="entry name" value="TONB_DEPENDENT_REC_2"/>
    <property type="match status" value="1"/>
</dbReference>
<dbReference type="InterPro" id="IPR012910">
    <property type="entry name" value="Plug_dom"/>
</dbReference>
<dbReference type="Proteomes" id="UP001597112">
    <property type="component" value="Unassembled WGS sequence"/>
</dbReference>
<keyword evidence="4 14" id="KW-1134">Transmembrane beta strand</keyword>
<comment type="subcellular location">
    <subcellularLocation>
        <location evidence="1 14">Cell outer membrane</location>
        <topology evidence="1 14">Multi-pass membrane protein</topology>
    </subcellularLocation>
</comment>
<dbReference type="InterPro" id="IPR039426">
    <property type="entry name" value="TonB-dep_rcpt-like"/>
</dbReference>
<evidence type="ECO:0000256" key="12">
    <source>
        <dbReference type="ARBA" id="ARBA00023170"/>
    </source>
</evidence>
<evidence type="ECO:0000256" key="16">
    <source>
        <dbReference type="SAM" id="SignalP"/>
    </source>
</evidence>
<feature type="signal peptide" evidence="16">
    <location>
        <begin position="1"/>
        <end position="19"/>
    </location>
</feature>
<evidence type="ECO:0000259" key="18">
    <source>
        <dbReference type="Pfam" id="PF07715"/>
    </source>
</evidence>
<evidence type="ECO:0000256" key="7">
    <source>
        <dbReference type="ARBA" id="ARBA00022729"/>
    </source>
</evidence>
<dbReference type="Gene3D" id="2.40.170.20">
    <property type="entry name" value="TonB-dependent receptor, beta-barrel domain"/>
    <property type="match status" value="1"/>
</dbReference>
<dbReference type="EMBL" id="JBHTKA010000007">
    <property type="protein sequence ID" value="MFD1001743.1"/>
    <property type="molecule type" value="Genomic_DNA"/>
</dbReference>
<keyword evidence="20" id="KW-1185">Reference proteome</keyword>
<evidence type="ECO:0000259" key="17">
    <source>
        <dbReference type="Pfam" id="PF00593"/>
    </source>
</evidence>
<evidence type="ECO:0000256" key="14">
    <source>
        <dbReference type="PROSITE-ProRule" id="PRU01360"/>
    </source>
</evidence>
<keyword evidence="13 14" id="KW-0998">Cell outer membrane</keyword>
<organism evidence="19 20">
    <name type="scientific">Ohtaekwangia kribbensis</name>
    <dbReference type="NCBI Taxonomy" id="688913"/>
    <lineage>
        <taxon>Bacteria</taxon>
        <taxon>Pseudomonadati</taxon>
        <taxon>Bacteroidota</taxon>
        <taxon>Cytophagia</taxon>
        <taxon>Cytophagales</taxon>
        <taxon>Fulvivirgaceae</taxon>
        <taxon>Ohtaekwangia</taxon>
    </lineage>
</organism>
<dbReference type="Pfam" id="PF00593">
    <property type="entry name" value="TonB_dep_Rec_b-barrel"/>
    <property type="match status" value="1"/>
</dbReference>
<dbReference type="InterPro" id="IPR037066">
    <property type="entry name" value="Plug_dom_sf"/>
</dbReference>
<keyword evidence="6 14" id="KW-0812">Transmembrane</keyword>
<keyword evidence="12 19" id="KW-0675">Receptor</keyword>
<evidence type="ECO:0000256" key="9">
    <source>
        <dbReference type="ARBA" id="ARBA00023065"/>
    </source>
</evidence>
<evidence type="ECO:0000256" key="6">
    <source>
        <dbReference type="ARBA" id="ARBA00022692"/>
    </source>
</evidence>
<feature type="domain" description="TonB-dependent receptor plug" evidence="18">
    <location>
        <begin position="136"/>
        <end position="230"/>
    </location>
</feature>
<dbReference type="SUPFAM" id="SSF56935">
    <property type="entry name" value="Porins"/>
    <property type="match status" value="1"/>
</dbReference>
<dbReference type="SUPFAM" id="SSF49452">
    <property type="entry name" value="Starch-binding domain-like"/>
    <property type="match status" value="1"/>
</dbReference>
<evidence type="ECO:0000313" key="19">
    <source>
        <dbReference type="EMBL" id="MFD1001743.1"/>
    </source>
</evidence>
<keyword evidence="3 14" id="KW-0813">Transport</keyword>
<dbReference type="PANTHER" id="PTHR32552">
    <property type="entry name" value="FERRICHROME IRON RECEPTOR-RELATED"/>
    <property type="match status" value="1"/>
</dbReference>
<dbReference type="Gene3D" id="2.60.40.1120">
    <property type="entry name" value="Carboxypeptidase-like, regulatory domain"/>
    <property type="match status" value="1"/>
</dbReference>
<dbReference type="Pfam" id="PF07715">
    <property type="entry name" value="Plug"/>
    <property type="match status" value="1"/>
</dbReference>
<evidence type="ECO:0000256" key="15">
    <source>
        <dbReference type="RuleBase" id="RU003357"/>
    </source>
</evidence>